<dbReference type="InterPro" id="IPR011008">
    <property type="entry name" value="Dimeric_a/b-barrel"/>
</dbReference>
<dbReference type="InterPro" id="IPR010753">
    <property type="entry name" value="DUF1330"/>
</dbReference>
<accession>A0A3B0S8Q4</accession>
<protein>
    <recommendedName>
        <fullName evidence="1">DUF1330 domain-containing protein</fullName>
    </recommendedName>
</protein>
<gene>
    <name evidence="2" type="ORF">MNBD_ALPHA02-1475</name>
</gene>
<dbReference type="AlphaFoldDB" id="A0A3B0S8Q4"/>
<evidence type="ECO:0000259" key="1">
    <source>
        <dbReference type="Pfam" id="PF07045"/>
    </source>
</evidence>
<evidence type="ECO:0000313" key="2">
    <source>
        <dbReference type="EMBL" id="VAV99241.1"/>
    </source>
</evidence>
<dbReference type="SUPFAM" id="SSF54909">
    <property type="entry name" value="Dimeric alpha+beta barrel"/>
    <property type="match status" value="1"/>
</dbReference>
<dbReference type="Pfam" id="PF07045">
    <property type="entry name" value="DUF1330"/>
    <property type="match status" value="1"/>
</dbReference>
<reference evidence="2" key="1">
    <citation type="submission" date="2018-06" db="EMBL/GenBank/DDBJ databases">
        <authorList>
            <person name="Zhirakovskaya E."/>
        </authorList>
    </citation>
    <scope>NUCLEOTIDE SEQUENCE</scope>
</reference>
<dbReference type="PANTHER" id="PTHR41521:SF4">
    <property type="entry name" value="BLR0684 PROTEIN"/>
    <property type="match status" value="1"/>
</dbReference>
<name>A0A3B0S8Q4_9ZZZZ</name>
<sequence>MTAYMVILAEISDPAAFRCYALKAAELITEYGGEYIVRGMGASECLEGEWPDATRLVISKWPSMAKARAFWQSEAYAEIRKLRQGNATVRVRLIEGIEDL</sequence>
<dbReference type="EMBL" id="UOED01000132">
    <property type="protein sequence ID" value="VAV99241.1"/>
    <property type="molecule type" value="Genomic_DNA"/>
</dbReference>
<dbReference type="Gene3D" id="3.30.70.100">
    <property type="match status" value="1"/>
</dbReference>
<organism evidence="2">
    <name type="scientific">hydrothermal vent metagenome</name>
    <dbReference type="NCBI Taxonomy" id="652676"/>
    <lineage>
        <taxon>unclassified sequences</taxon>
        <taxon>metagenomes</taxon>
        <taxon>ecological metagenomes</taxon>
    </lineage>
</organism>
<dbReference type="PANTHER" id="PTHR41521">
    <property type="match status" value="1"/>
</dbReference>
<proteinExistence type="predicted"/>
<feature type="domain" description="DUF1330" evidence="1">
    <location>
        <begin position="2"/>
        <end position="97"/>
    </location>
</feature>